<feature type="compositionally biased region" description="Basic and acidic residues" evidence="1">
    <location>
        <begin position="706"/>
        <end position="740"/>
    </location>
</feature>
<dbReference type="PANTHER" id="PTHR32166:SF123">
    <property type="entry name" value="BED-TYPE DOMAIN-CONTAINING PROTEIN"/>
    <property type="match status" value="1"/>
</dbReference>
<feature type="compositionally biased region" description="Basic and acidic residues" evidence="1">
    <location>
        <begin position="58"/>
        <end position="80"/>
    </location>
</feature>
<dbReference type="EMBL" id="BFEA01000078">
    <property type="protein sequence ID" value="GBG66715.1"/>
    <property type="molecule type" value="Genomic_DNA"/>
</dbReference>
<feature type="compositionally biased region" description="Acidic residues" evidence="1">
    <location>
        <begin position="1383"/>
        <end position="1394"/>
    </location>
</feature>
<sequence>MERVSRYAAERGLDVPGTGGARGGEAGRRPAEGGVGGDGGHGAADPTLGGGGGETEEGVIHVDREARGPSDEGVPEREDVPEVYPGTGERLEEWRRRAGKGAATEGSSKRSEGGSDPAATPAGKRLQQQKVTDVYGGEWVARHKKAFLRWLYSSGVSFNAFRNQAWKAYQQVLLEQPGSSPPAMLPNHCEIASMRAVETHRAELAEELEEVRQPFWVTGATLLSDGRKSRDGRPIVNFLAAGSRGVVVYTTINREGEPDDAVHVLRKWVTIFHEFSFGGPQRINVICTDIASAYVGAARALTSPSMPPALRRITWLPCSVHVCNKLLSDMGTSCDAFVDAITCARVLVVFFKTHQAALHFFRMRSLEKWLILSCETRFASVYSMLERLLALQDTLQDMMRGDDARAFASIPWSADVCVMARWMRRQIRWDPWWQRVATIVHIMQPVMELLRRIDRGGQYMSLMIEWTEDLVRRVERYDAWLVGQAKRYILTQTGFEMEGAEYILACRQFEDFHIQQGRFGDWGGPEGRARGRACSGDGETIECASWWSQFGSGAPQLQRCALRVMHIWSCASPAERNWAVHEGIHTKKRNQLAFEKVVQLVEITVNVRLTEYRRAGCGYVLPWQRDEDILDCQAGLELEPVRTGTRRGMTDEEIARRVALITWDPIGASAPPSADAVFDRRACIFRPYPRDDDSDEEPIPEAADDPALRIPREIDETHEDPSSEDTRTQTSRRAADRAESEMPGGDEDFWGPFGEVASTGVLEAQATTPTPTRWDSSVPPPPAPSPAPRSSKEGGPSAAAVESSMAPAAVSDVTIAAAVEEIAAAAAASVLEEMATSVLAEDPPAAGGGAAVEGQVAAAGGAGGGAAAVEVEVAAALEEEDAPSAAAVEEEIAAQVEVQRGGDDERLMQQFLTEELGPAIADMTPGVERGVGISDSEMGTHLDLDLLVGLPPSCGGATSTDRAPSRDEAPGRTSTQTARERTTTQSPDAAHDIMERERARLLALTDPHAQAFARAIEDARCLKIGGDCVQGGVVAGGDVAEGVAAEPVPEAMPGGAETADVAVEGWTQAVDEAVQAGQRRVEGAIDSRREGQETATGPVVPHFAPQEVRRPLDVEELAREDVRDVTRLDWRIFDRKLEHPQWKSIPSVPWGPASPVWSGSTSTGGHTAGHVPGVSGGVTETAPRTGDMPPPPPRAPAGDPSSSPTGKGSRSPHTLGRSRIHDTTAVQQDVCDTTIFGRTDIHLDSTRRVTRHTARLQPGLGGGGARTTTGREVPASSCEPQRGRGTGVSTDTLEYALRAATGAVQEQIPHKRGVPPRPRPVPGEGGAALGESSGAEGLGMPRGSRREQTIAEASARVVVLRKGGGQVTIEEDDPDTDAAVRDADEDYEGEEEGEKDSRSGSDGDDDKDYNEPLPSRGPPPTRASRRSAARTSSSS</sequence>
<feature type="region of interest" description="Disordered" evidence="1">
    <location>
        <begin position="1142"/>
        <end position="1224"/>
    </location>
</feature>
<protein>
    <recommendedName>
        <fullName evidence="2">DUF659 domain-containing protein</fullName>
    </recommendedName>
</protein>
<evidence type="ECO:0000259" key="2">
    <source>
        <dbReference type="Pfam" id="PF04937"/>
    </source>
</evidence>
<evidence type="ECO:0000313" key="4">
    <source>
        <dbReference type="Proteomes" id="UP000265515"/>
    </source>
</evidence>
<feature type="region of interest" description="Disordered" evidence="1">
    <location>
        <begin position="1305"/>
        <end position="1435"/>
    </location>
</feature>
<feature type="compositionally biased region" description="Low complexity" evidence="1">
    <location>
        <begin position="1329"/>
        <end position="1339"/>
    </location>
</feature>
<feature type="compositionally biased region" description="Low complexity" evidence="1">
    <location>
        <begin position="796"/>
        <end position="809"/>
    </location>
</feature>
<feature type="region of interest" description="Disordered" evidence="1">
    <location>
        <begin position="1255"/>
        <end position="1288"/>
    </location>
</feature>
<feature type="compositionally biased region" description="Basic and acidic residues" evidence="1">
    <location>
        <begin position="1"/>
        <end position="13"/>
    </location>
</feature>
<feature type="domain" description="DUF659" evidence="2">
    <location>
        <begin position="197"/>
        <end position="345"/>
    </location>
</feature>
<reference evidence="3 4" key="1">
    <citation type="journal article" date="2018" name="Cell">
        <title>The Chara Genome: Secondary Complexity and Implications for Plant Terrestrialization.</title>
        <authorList>
            <person name="Nishiyama T."/>
            <person name="Sakayama H."/>
            <person name="Vries J.D."/>
            <person name="Buschmann H."/>
            <person name="Saint-Marcoux D."/>
            <person name="Ullrich K.K."/>
            <person name="Haas F.B."/>
            <person name="Vanderstraeten L."/>
            <person name="Becker D."/>
            <person name="Lang D."/>
            <person name="Vosolsobe S."/>
            <person name="Rombauts S."/>
            <person name="Wilhelmsson P.K.I."/>
            <person name="Janitza P."/>
            <person name="Kern R."/>
            <person name="Heyl A."/>
            <person name="Rumpler F."/>
            <person name="Villalobos L.I.A.C."/>
            <person name="Clay J.M."/>
            <person name="Skokan R."/>
            <person name="Toyoda A."/>
            <person name="Suzuki Y."/>
            <person name="Kagoshima H."/>
            <person name="Schijlen E."/>
            <person name="Tajeshwar N."/>
            <person name="Catarino B."/>
            <person name="Hetherington A.J."/>
            <person name="Saltykova A."/>
            <person name="Bonnot C."/>
            <person name="Breuninger H."/>
            <person name="Symeonidi A."/>
            <person name="Radhakrishnan G.V."/>
            <person name="Van Nieuwerburgh F."/>
            <person name="Deforce D."/>
            <person name="Chang C."/>
            <person name="Karol K.G."/>
            <person name="Hedrich R."/>
            <person name="Ulvskov P."/>
            <person name="Glockner G."/>
            <person name="Delwiche C.F."/>
            <person name="Petrasek J."/>
            <person name="Van de Peer Y."/>
            <person name="Friml J."/>
            <person name="Beilby M."/>
            <person name="Dolan L."/>
            <person name="Kohara Y."/>
            <person name="Sugano S."/>
            <person name="Fujiyama A."/>
            <person name="Delaux P.-M."/>
            <person name="Quint M."/>
            <person name="TheiBen G."/>
            <person name="Hagemann M."/>
            <person name="Harholt J."/>
            <person name="Dunand C."/>
            <person name="Zachgo S."/>
            <person name="Langdale J."/>
            <person name="Maumus F."/>
            <person name="Straeten D.V.D."/>
            <person name="Gould S.B."/>
            <person name="Rensing S.A."/>
        </authorList>
    </citation>
    <scope>NUCLEOTIDE SEQUENCE [LARGE SCALE GENOMIC DNA]</scope>
    <source>
        <strain evidence="3 4">S276</strain>
    </source>
</reference>
<dbReference type="InterPro" id="IPR012337">
    <property type="entry name" value="RNaseH-like_sf"/>
</dbReference>
<proteinExistence type="predicted"/>
<dbReference type="Gramene" id="GBG66715">
    <property type="protein sequence ID" value="GBG66715"/>
    <property type="gene ID" value="CBR_g68699"/>
</dbReference>
<organism evidence="3 4">
    <name type="scientific">Chara braunii</name>
    <name type="common">Braun's stonewort</name>
    <dbReference type="NCBI Taxonomy" id="69332"/>
    <lineage>
        <taxon>Eukaryota</taxon>
        <taxon>Viridiplantae</taxon>
        <taxon>Streptophyta</taxon>
        <taxon>Charophyceae</taxon>
        <taxon>Charales</taxon>
        <taxon>Characeae</taxon>
        <taxon>Chara</taxon>
    </lineage>
</organism>
<evidence type="ECO:0000313" key="3">
    <source>
        <dbReference type="EMBL" id="GBG66715.1"/>
    </source>
</evidence>
<dbReference type="Pfam" id="PF04937">
    <property type="entry name" value="DUF659"/>
    <property type="match status" value="1"/>
</dbReference>
<feature type="region of interest" description="Disordered" evidence="1">
    <location>
        <begin position="1"/>
        <end position="126"/>
    </location>
</feature>
<dbReference type="InterPro" id="IPR007021">
    <property type="entry name" value="DUF659"/>
</dbReference>
<feature type="region of interest" description="Disordered" evidence="1">
    <location>
        <begin position="953"/>
        <end position="988"/>
    </location>
</feature>
<feature type="compositionally biased region" description="Gly residues" evidence="1">
    <location>
        <begin position="33"/>
        <end position="53"/>
    </location>
</feature>
<feature type="compositionally biased region" description="Pro residues" evidence="1">
    <location>
        <begin position="778"/>
        <end position="787"/>
    </location>
</feature>
<name>A0A388K9I6_CHABU</name>
<dbReference type="PANTHER" id="PTHR32166">
    <property type="entry name" value="OSJNBA0013A04.12 PROTEIN"/>
    <property type="match status" value="1"/>
</dbReference>
<gene>
    <name evidence="3" type="ORF">CBR_g68699</name>
</gene>
<accession>A0A388K9I6</accession>
<feature type="region of interest" description="Disordered" evidence="1">
    <location>
        <begin position="767"/>
        <end position="809"/>
    </location>
</feature>
<dbReference type="Proteomes" id="UP000265515">
    <property type="component" value="Unassembled WGS sequence"/>
</dbReference>
<keyword evidence="4" id="KW-1185">Reference proteome</keyword>
<feature type="region of interest" description="Disordered" evidence="1">
    <location>
        <begin position="687"/>
        <end position="754"/>
    </location>
</feature>
<feature type="compositionally biased region" description="Acidic residues" evidence="1">
    <location>
        <begin position="692"/>
        <end position="704"/>
    </location>
</feature>
<dbReference type="SUPFAM" id="SSF53098">
    <property type="entry name" value="Ribonuclease H-like"/>
    <property type="match status" value="2"/>
</dbReference>
<comment type="caution">
    <text evidence="3">The sequence shown here is derived from an EMBL/GenBank/DDBJ whole genome shotgun (WGS) entry which is preliminary data.</text>
</comment>
<evidence type="ECO:0000256" key="1">
    <source>
        <dbReference type="SAM" id="MobiDB-lite"/>
    </source>
</evidence>